<evidence type="ECO:0000256" key="5">
    <source>
        <dbReference type="ARBA" id="ARBA00022989"/>
    </source>
</evidence>
<name>A0A7G3AI01_LUTLO</name>
<dbReference type="GO" id="GO:0005319">
    <property type="term" value="F:lipid transporter activity"/>
    <property type="evidence" value="ECO:0007669"/>
    <property type="project" value="TreeGrafter"/>
</dbReference>
<sequence length="1337" mass="153475">MTAWVNLWETVQFQYPLILFILFLIALMSYSCFISLFFQTVEYAKIGGILFYLVPFCVIFFYSDNAIINKLEYIFCGSLFLNGMMIFQNYVATGHVFNASSLAASSYLEAENDHFAMGNIYGFLLLNTFVYLGLYFLLENFQLLDCLKCLFRGKNTCWVTPKVKNGQAQQIDMQNMQQREGESAVRISNLSKTFYSIRGKHKVAVNRVSLDIPKNQITALLGHNGAGKTTTMCMIIGTLSRTGGTICVEGYTDAKKYQKMIGYCPQKNVFMKYFTCREHVIFFGRLRGLTEEEARTESDKILNDVKLLPKGSCHPKKLSGGMKRRLCLAMGVIGNTKVVILDEPTSGLDPESRRELWDVLLALRKERAVLITTHYMEEADILGDKIAIMENGTIVCHGTSLELKRKYTSGYILKVMAANENFNSEVTESFVRKQITKARIRSFNDPTLSISLPYEEEERYSKILSDLETCRNNLCIDSVSITNATLEEVFLRCAEKDCTDMVVNMANGQGCDEIDSIQGYRPVSEEEAILTQRRSCGTKFQQMKAIIYKKFYYLWRDRIYSTIMFLIPFVALILSFILIRMSVTKTEQTELVLNFSSYRAPQIHLTVANATGSDFERRLLETFVRVAREQNVNLITHSNRRIEEELLYQELENRIKYYENVVAGIEVSMLNAQTPHVKILFSGNALHSSVMAQNLVSNAILQTTRGHSASIETRSAPMLQKDIGINRYHMNIYESLVPLGFFIYILYFVGAPFAEESSEFKTLHCTNPCLYWITTFLFDLFIHIFICIMLFIVASQLVDTRGVLSQDTHLRLTTIYIFYGMAMLPLIYILTKYFKSMENLFTFVSYLALFATILAQLLSTSDDKIREYLYWSRFFHIIPDFAMRHTMALVIVGYFATGTPKNREDFLHNHQMSSASLSDDFLSPYDTSFYFFAMTLFMVVSLTLLIYFCENIYYGRSLTHLKMRIKKPKKDGRMRKNSKRSVDAVDSPVRVDIQDQVDADVQKEENETEKCEQEQKYDKYAIVVRNLEKIFPGGVVAVKGLNFRIHKGECFGLLGMNGAGKTTTFKMMTLNESITRGSIHLSHMDSIAHANMYKLSYGYCPQIDALHMALTAEETLKYFARMRGISGNEELQNEVDTWLRKVDLEDYRNVQVKYYSGGTKRKLNTAIAMIGSPDVIFLDEPTTGVDPISRRRIWECIGELKKRKRTIILTSHSMDECEQLCNRIAIMSDGHLQCIGPTQKLKEKFGHGFTLIVKLASGCDVRYLKREIFEKFPGCIEREDHADILKYHVSEPNVCWSKVFERLEELREQFPTTICDYSVSEVSLEDIFLQFSHHPKA</sequence>
<dbReference type="VEuPathDB" id="VectorBase:LLONM1_010954"/>
<evidence type="ECO:0000313" key="9">
    <source>
        <dbReference type="EMBL" id="MBC1173891.1"/>
    </source>
</evidence>
<keyword evidence="4" id="KW-0067">ATP-binding</keyword>
<dbReference type="FunFam" id="3.40.50.300:FF:002470">
    <property type="entry name" value="ABC transporter, putative"/>
    <property type="match status" value="1"/>
</dbReference>
<dbReference type="GO" id="GO:0140359">
    <property type="term" value="F:ABC-type transporter activity"/>
    <property type="evidence" value="ECO:0007669"/>
    <property type="project" value="InterPro"/>
</dbReference>
<dbReference type="SMART" id="SM00382">
    <property type="entry name" value="AAA"/>
    <property type="match status" value="2"/>
</dbReference>
<dbReference type="Pfam" id="PF23321">
    <property type="entry name" value="R1_ABCA1"/>
    <property type="match status" value="1"/>
</dbReference>
<evidence type="ECO:0000256" key="2">
    <source>
        <dbReference type="ARBA" id="ARBA00022692"/>
    </source>
</evidence>
<keyword evidence="2 7" id="KW-0812">Transmembrane</keyword>
<feature type="transmembrane region" description="Helical" evidence="7">
    <location>
        <begin position="88"/>
        <end position="108"/>
    </location>
</feature>
<dbReference type="PANTHER" id="PTHR19229:SF250">
    <property type="entry name" value="ABC TRANSPORTER DOMAIN-CONTAINING PROTEIN-RELATED"/>
    <property type="match status" value="1"/>
</dbReference>
<feature type="transmembrane region" description="Helical" evidence="7">
    <location>
        <begin position="815"/>
        <end position="834"/>
    </location>
</feature>
<dbReference type="FunFam" id="3.40.50.300:FF:000933">
    <property type="entry name" value="ABC transporter A family member 7"/>
    <property type="match status" value="1"/>
</dbReference>
<proteinExistence type="predicted"/>
<dbReference type="InterPro" id="IPR026082">
    <property type="entry name" value="ABCA"/>
</dbReference>
<dbReference type="InterPro" id="IPR003593">
    <property type="entry name" value="AAA+_ATPase"/>
</dbReference>
<feature type="domain" description="ABC transporter" evidence="8">
    <location>
        <begin position="1022"/>
        <end position="1254"/>
    </location>
</feature>
<dbReference type="Pfam" id="PF12698">
    <property type="entry name" value="ABC2_membrane_3"/>
    <property type="match status" value="1"/>
</dbReference>
<keyword evidence="5 7" id="KW-1133">Transmembrane helix</keyword>
<dbReference type="CDD" id="cd03263">
    <property type="entry name" value="ABC_subfamily_A"/>
    <property type="match status" value="2"/>
</dbReference>
<feature type="transmembrane region" description="Helical" evidence="7">
    <location>
        <begin position="120"/>
        <end position="138"/>
    </location>
</feature>
<dbReference type="InterPro" id="IPR027417">
    <property type="entry name" value="P-loop_NTPase"/>
</dbReference>
<organism evidence="9">
    <name type="scientific">Lutzomyia longipalpis</name>
    <name type="common">Sand fly</name>
    <dbReference type="NCBI Taxonomy" id="7200"/>
    <lineage>
        <taxon>Eukaryota</taxon>
        <taxon>Metazoa</taxon>
        <taxon>Ecdysozoa</taxon>
        <taxon>Arthropoda</taxon>
        <taxon>Hexapoda</taxon>
        <taxon>Insecta</taxon>
        <taxon>Pterygota</taxon>
        <taxon>Neoptera</taxon>
        <taxon>Endopterygota</taxon>
        <taxon>Diptera</taxon>
        <taxon>Nematocera</taxon>
        <taxon>Psychodoidea</taxon>
        <taxon>Psychodidae</taxon>
        <taxon>Lutzomyia</taxon>
        <taxon>Lutzomyia</taxon>
    </lineage>
</organism>
<feature type="transmembrane region" description="Helical" evidence="7">
    <location>
        <begin position="881"/>
        <end position="897"/>
    </location>
</feature>
<feature type="transmembrane region" description="Helical" evidence="7">
    <location>
        <begin position="770"/>
        <end position="794"/>
    </location>
</feature>
<feature type="transmembrane region" description="Helical" evidence="7">
    <location>
        <begin position="559"/>
        <end position="579"/>
    </location>
</feature>
<dbReference type="PROSITE" id="PS50893">
    <property type="entry name" value="ABC_TRANSPORTER_2"/>
    <property type="match status" value="2"/>
</dbReference>
<keyword evidence="6 7" id="KW-0472">Membrane</keyword>
<dbReference type="GO" id="GO:0016887">
    <property type="term" value="F:ATP hydrolysis activity"/>
    <property type="evidence" value="ECO:0007669"/>
    <property type="project" value="InterPro"/>
</dbReference>
<dbReference type="InterPro" id="IPR056264">
    <property type="entry name" value="R2_ABCA1-4-like"/>
</dbReference>
<protein>
    <submittedName>
        <fullName evidence="9">Putative lipid exporter abca1</fullName>
    </submittedName>
</protein>
<dbReference type="GO" id="GO:0005524">
    <property type="term" value="F:ATP binding"/>
    <property type="evidence" value="ECO:0007669"/>
    <property type="project" value="UniProtKB-KW"/>
</dbReference>
<evidence type="ECO:0000259" key="8">
    <source>
        <dbReference type="PROSITE" id="PS50893"/>
    </source>
</evidence>
<feature type="domain" description="ABC transporter" evidence="8">
    <location>
        <begin position="185"/>
        <end position="416"/>
    </location>
</feature>
<feature type="transmembrane region" description="Helical" evidence="7">
    <location>
        <begin position="15"/>
        <end position="37"/>
    </location>
</feature>
<dbReference type="Pfam" id="PF00005">
    <property type="entry name" value="ABC_tran"/>
    <property type="match status" value="2"/>
</dbReference>
<dbReference type="InterPro" id="IPR003439">
    <property type="entry name" value="ABC_transporter-like_ATP-bd"/>
</dbReference>
<feature type="transmembrane region" description="Helical" evidence="7">
    <location>
        <begin position="49"/>
        <end position="68"/>
    </location>
</feature>
<evidence type="ECO:0000256" key="3">
    <source>
        <dbReference type="ARBA" id="ARBA00022741"/>
    </source>
</evidence>
<dbReference type="PROSITE" id="PS00211">
    <property type="entry name" value="ABC_TRANSPORTER_1"/>
    <property type="match status" value="1"/>
</dbReference>
<evidence type="ECO:0000256" key="4">
    <source>
        <dbReference type="ARBA" id="ARBA00022840"/>
    </source>
</evidence>
<feature type="transmembrane region" description="Helical" evidence="7">
    <location>
        <begin position="840"/>
        <end position="860"/>
    </location>
</feature>
<dbReference type="EMBL" id="GITU01005188">
    <property type="protein sequence ID" value="MBC1173891.1"/>
    <property type="molecule type" value="Transcribed_RNA"/>
</dbReference>
<keyword evidence="3" id="KW-0547">Nucleotide-binding</keyword>
<dbReference type="InterPro" id="IPR013525">
    <property type="entry name" value="ABC2_TM"/>
</dbReference>
<evidence type="ECO:0000256" key="7">
    <source>
        <dbReference type="SAM" id="Phobius"/>
    </source>
</evidence>
<dbReference type="Gene3D" id="3.40.50.300">
    <property type="entry name" value="P-loop containing nucleotide triphosphate hydrolases"/>
    <property type="match status" value="2"/>
</dbReference>
<feature type="transmembrane region" description="Helical" evidence="7">
    <location>
        <begin position="731"/>
        <end position="750"/>
    </location>
</feature>
<feature type="transmembrane region" description="Helical" evidence="7">
    <location>
        <begin position="929"/>
        <end position="954"/>
    </location>
</feature>
<comment type="subcellular location">
    <subcellularLocation>
        <location evidence="1">Membrane</location>
        <topology evidence="1">Multi-pass membrane protein</topology>
    </subcellularLocation>
</comment>
<accession>A0A7G3AI01</accession>
<dbReference type="InterPro" id="IPR017871">
    <property type="entry name" value="ABC_transporter-like_CS"/>
</dbReference>
<dbReference type="GO" id="GO:0016020">
    <property type="term" value="C:membrane"/>
    <property type="evidence" value="ECO:0007669"/>
    <property type="project" value="UniProtKB-SubCell"/>
</dbReference>
<reference evidence="9" key="1">
    <citation type="journal article" date="2020" name="BMC">
        <title>Leishmania infection induces a limited differential gene expression in the sand fly midgut.</title>
        <authorList>
            <person name="Coutinho-Abreu I.V."/>
            <person name="Serafim T.D."/>
            <person name="Meneses C."/>
            <person name="Kamhawi S."/>
            <person name="Oliveira F."/>
            <person name="Valenzuela J.G."/>
        </authorList>
    </citation>
    <scope>NUCLEOTIDE SEQUENCE</scope>
    <source>
        <strain evidence="9">Jacobina</strain>
        <tissue evidence="9">Midgut</tissue>
    </source>
</reference>
<dbReference type="SUPFAM" id="SSF52540">
    <property type="entry name" value="P-loop containing nucleoside triphosphate hydrolases"/>
    <property type="match status" value="2"/>
</dbReference>
<evidence type="ECO:0000256" key="6">
    <source>
        <dbReference type="ARBA" id="ARBA00023136"/>
    </source>
</evidence>
<evidence type="ECO:0000256" key="1">
    <source>
        <dbReference type="ARBA" id="ARBA00004141"/>
    </source>
</evidence>
<dbReference type="PANTHER" id="PTHR19229">
    <property type="entry name" value="ATP-BINDING CASSETTE TRANSPORTER SUBFAMILY A ABCA"/>
    <property type="match status" value="1"/>
</dbReference>